<organism evidence="2 3">
    <name type="scientific">Thalassotalea litorea</name>
    <dbReference type="NCBI Taxonomy" id="2020715"/>
    <lineage>
        <taxon>Bacteria</taxon>
        <taxon>Pseudomonadati</taxon>
        <taxon>Pseudomonadota</taxon>
        <taxon>Gammaproteobacteria</taxon>
        <taxon>Alteromonadales</taxon>
        <taxon>Colwelliaceae</taxon>
        <taxon>Thalassotalea</taxon>
    </lineage>
</organism>
<sequence>MTKTIVKHFHSWGYQAFKYLVYGLLAYNVALFFQEESLAAQVTFSSGFTFNSIIEAFSSTIDTGAWVVLLLLFELETYVLEDNKIHGATKWSLHGVRIFCYLFILYAFYGYCTKLGLLNGFSVTTITDLCSLGGNWQYMTTLNEYVPLTQENCQTFSNAGGLFSNPDIQVITNSDDMFSTQGLAWVDVINAGAWLFVVFMLELDVRIQLGRVNSVFWTNYSHLIKGIVYSILLIAAIFWGFEGDFIDFWDAFLWLVAFFLIEMNVFEWQAETAQDTPDAPNE</sequence>
<feature type="transmembrane region" description="Helical" evidence="1">
    <location>
        <begin position="53"/>
        <end position="73"/>
    </location>
</feature>
<reference evidence="2 3" key="1">
    <citation type="submission" date="2019-05" db="EMBL/GenBank/DDBJ databases">
        <title>Genome sequences of Thalassotalea litorea 1K03283.</title>
        <authorList>
            <person name="Zhang D."/>
        </authorList>
    </citation>
    <scope>NUCLEOTIDE SEQUENCE [LARGE SCALE GENOMIC DNA]</scope>
    <source>
        <strain evidence="2 3">MCCC 1K03283</strain>
    </source>
</reference>
<dbReference type="EMBL" id="VCBC01000023">
    <property type="protein sequence ID" value="TLU59953.1"/>
    <property type="molecule type" value="Genomic_DNA"/>
</dbReference>
<dbReference type="RefSeq" id="WP_138321718.1">
    <property type="nucleotide sequence ID" value="NZ_JBHOGV010000001.1"/>
</dbReference>
<dbReference type="OrthoDB" id="6022998at2"/>
<evidence type="ECO:0000313" key="2">
    <source>
        <dbReference type="EMBL" id="TLU59953.1"/>
    </source>
</evidence>
<name>A0A5R9IC41_9GAMM</name>
<gene>
    <name evidence="2" type="ORF">FE810_16420</name>
</gene>
<accession>A0A5R9IC41</accession>
<protein>
    <recommendedName>
        <fullName evidence="4">Shikimate kinase</fullName>
    </recommendedName>
</protein>
<dbReference type="Proteomes" id="UP000307790">
    <property type="component" value="Unassembled WGS sequence"/>
</dbReference>
<feature type="transmembrane region" description="Helical" evidence="1">
    <location>
        <begin position="222"/>
        <end position="241"/>
    </location>
</feature>
<evidence type="ECO:0000256" key="1">
    <source>
        <dbReference type="SAM" id="Phobius"/>
    </source>
</evidence>
<comment type="caution">
    <text evidence="2">The sequence shown here is derived from an EMBL/GenBank/DDBJ whole genome shotgun (WGS) entry which is preliminary data.</text>
</comment>
<feature type="transmembrane region" description="Helical" evidence="1">
    <location>
        <begin position="12"/>
        <end position="33"/>
    </location>
</feature>
<proteinExistence type="predicted"/>
<feature type="transmembrane region" description="Helical" evidence="1">
    <location>
        <begin position="182"/>
        <end position="201"/>
    </location>
</feature>
<evidence type="ECO:0008006" key="4">
    <source>
        <dbReference type="Google" id="ProtNLM"/>
    </source>
</evidence>
<dbReference type="AlphaFoldDB" id="A0A5R9IC41"/>
<keyword evidence="1" id="KW-1133">Transmembrane helix</keyword>
<keyword evidence="1" id="KW-0812">Transmembrane</keyword>
<keyword evidence="1" id="KW-0472">Membrane</keyword>
<evidence type="ECO:0000313" key="3">
    <source>
        <dbReference type="Proteomes" id="UP000307790"/>
    </source>
</evidence>
<feature type="transmembrane region" description="Helical" evidence="1">
    <location>
        <begin position="247"/>
        <end position="266"/>
    </location>
</feature>
<feature type="transmembrane region" description="Helical" evidence="1">
    <location>
        <begin position="94"/>
        <end position="111"/>
    </location>
</feature>
<keyword evidence="3" id="KW-1185">Reference proteome</keyword>